<comment type="function">
    <text evidence="7">May be involved in iron transport and iron homeostasis.</text>
</comment>
<evidence type="ECO:0000256" key="4">
    <source>
        <dbReference type="ARBA" id="ARBA00022692"/>
    </source>
</evidence>
<keyword evidence="6 7" id="KW-0472">Membrane</keyword>
<keyword evidence="3 7" id="KW-0813">Transport</keyword>
<evidence type="ECO:0000256" key="3">
    <source>
        <dbReference type="ARBA" id="ARBA00022448"/>
    </source>
</evidence>
<dbReference type="GO" id="GO:0005381">
    <property type="term" value="F:iron ion transmembrane transporter activity"/>
    <property type="evidence" value="ECO:0007669"/>
    <property type="project" value="UniProtKB-UniRule"/>
</dbReference>
<evidence type="ECO:0000256" key="1">
    <source>
        <dbReference type="ARBA" id="ARBA00004141"/>
    </source>
</evidence>
<dbReference type="GO" id="GO:0016020">
    <property type="term" value="C:membrane"/>
    <property type="evidence" value="ECO:0007669"/>
    <property type="project" value="UniProtKB-SubCell"/>
</dbReference>
<accession>A0AAD9MTN2</accession>
<feature type="transmembrane region" description="Helical" evidence="7">
    <location>
        <begin position="180"/>
        <end position="207"/>
    </location>
</feature>
<feature type="transmembrane region" description="Helical" evidence="7">
    <location>
        <begin position="286"/>
        <end position="309"/>
    </location>
</feature>
<evidence type="ECO:0000256" key="5">
    <source>
        <dbReference type="ARBA" id="ARBA00022989"/>
    </source>
</evidence>
<feature type="transmembrane region" description="Helical" evidence="7">
    <location>
        <begin position="37"/>
        <end position="59"/>
    </location>
</feature>
<dbReference type="PANTHER" id="PTHR11660:SF57">
    <property type="entry name" value="SOLUTE CARRIER FAMILY 40 MEMBER"/>
    <property type="match status" value="1"/>
</dbReference>
<feature type="region of interest" description="Disordered" evidence="8">
    <location>
        <begin position="121"/>
        <end position="148"/>
    </location>
</feature>
<comment type="caution">
    <text evidence="7">Lacks conserved residue(s) required for the propagation of feature annotation.</text>
</comment>
<keyword evidence="10" id="KW-1185">Reference proteome</keyword>
<name>A0AAD9MTN2_9ANNE</name>
<comment type="subcellular location">
    <subcellularLocation>
        <location evidence="1 7">Membrane</location>
        <topology evidence="1 7">Multi-pass membrane protein</topology>
    </subcellularLocation>
</comment>
<dbReference type="Gene3D" id="1.20.1250.20">
    <property type="entry name" value="MFS general substrate transporter like domains"/>
    <property type="match status" value="1"/>
</dbReference>
<feature type="transmembrane region" description="Helical" evidence="7">
    <location>
        <begin position="213"/>
        <end position="236"/>
    </location>
</feature>
<evidence type="ECO:0000256" key="8">
    <source>
        <dbReference type="SAM" id="MobiDB-lite"/>
    </source>
</evidence>
<evidence type="ECO:0000313" key="10">
    <source>
        <dbReference type="Proteomes" id="UP001208570"/>
    </source>
</evidence>
<evidence type="ECO:0000313" key="9">
    <source>
        <dbReference type="EMBL" id="KAK2142599.1"/>
    </source>
</evidence>
<keyword evidence="7" id="KW-0406">Ion transport</keyword>
<comment type="caution">
    <text evidence="9">The sequence shown here is derived from an EMBL/GenBank/DDBJ whole genome shotgun (WGS) entry which is preliminary data.</text>
</comment>
<feature type="transmembrane region" description="Helical" evidence="7">
    <location>
        <begin position="354"/>
        <end position="375"/>
    </location>
</feature>
<dbReference type="Proteomes" id="UP001208570">
    <property type="component" value="Unassembled WGS sequence"/>
</dbReference>
<dbReference type="InterPro" id="IPR036259">
    <property type="entry name" value="MFS_trans_sf"/>
</dbReference>
<dbReference type="PANTHER" id="PTHR11660">
    <property type="entry name" value="SOLUTE CARRIER FAMILY 40 MEMBER"/>
    <property type="match status" value="1"/>
</dbReference>
<sequence length="406" mass="44426">MKVAIFVQDAAVCSCSLIVFFVVKFENDVKTIWSGGLWMLLVTIIIILSIIAQLFGMVFKISLERDWFVVVAGGDTTLLAHDDAPEKVTAASTAEETLLKQETDKIQSVECQFLTSKEAKDSTNDDVNCEGSADGKKEITSAQEQQQSSRPAVKDSCLQPLCKDLLVLCTGWRVYAKQKVALAGMGLACLYMTVLGFHAVTIGYAYANGITESIVGILTGLAGIAGILGSLIYPMLRTRLGLEKTGIFGFWFEISCLTLPLISIWLPGNASTVNGTYDATSDAPCVPTSVVTPSIVVFLIGVILSRIVAQLMQEKVAESERGVVNGVQNSLNMLFEIIKYVLVIILPYVHTYGILIMLSYGFVLTGALLFLVFVWKFRKEVSLRCETNLLPTPDYDNRPTREKTDV</sequence>
<keyword evidence="5 7" id="KW-1133">Transmembrane helix</keyword>
<dbReference type="EMBL" id="JAODUP010000935">
    <property type="protein sequence ID" value="KAK2142599.1"/>
    <property type="molecule type" value="Genomic_DNA"/>
</dbReference>
<comment type="similarity">
    <text evidence="2 7">Belongs to the ferroportin (FP) (TC 2.A.100) family. SLC40A subfamily.</text>
</comment>
<dbReference type="SUPFAM" id="SSF103473">
    <property type="entry name" value="MFS general substrate transporter"/>
    <property type="match status" value="1"/>
</dbReference>
<evidence type="ECO:0000256" key="6">
    <source>
        <dbReference type="ARBA" id="ARBA00023136"/>
    </source>
</evidence>
<dbReference type="AlphaFoldDB" id="A0AAD9MTN2"/>
<protein>
    <recommendedName>
        <fullName evidence="7">Solute carrier family 40 member</fullName>
    </recommendedName>
</protein>
<organism evidence="9 10">
    <name type="scientific">Paralvinella palmiformis</name>
    <dbReference type="NCBI Taxonomy" id="53620"/>
    <lineage>
        <taxon>Eukaryota</taxon>
        <taxon>Metazoa</taxon>
        <taxon>Spiralia</taxon>
        <taxon>Lophotrochozoa</taxon>
        <taxon>Annelida</taxon>
        <taxon>Polychaeta</taxon>
        <taxon>Sedentaria</taxon>
        <taxon>Canalipalpata</taxon>
        <taxon>Terebellida</taxon>
        <taxon>Terebelliformia</taxon>
        <taxon>Alvinellidae</taxon>
        <taxon>Paralvinella</taxon>
    </lineage>
</organism>
<evidence type="ECO:0000256" key="7">
    <source>
        <dbReference type="RuleBase" id="RU365065"/>
    </source>
</evidence>
<feature type="transmembrane region" description="Helical" evidence="7">
    <location>
        <begin position="7"/>
        <end position="25"/>
    </location>
</feature>
<evidence type="ECO:0000256" key="2">
    <source>
        <dbReference type="ARBA" id="ARBA00006279"/>
    </source>
</evidence>
<reference evidence="9" key="1">
    <citation type="journal article" date="2023" name="Mol. Biol. Evol.">
        <title>Third-Generation Sequencing Reveals the Adaptive Role of the Epigenome in Three Deep-Sea Polychaetes.</title>
        <authorList>
            <person name="Perez M."/>
            <person name="Aroh O."/>
            <person name="Sun Y."/>
            <person name="Lan Y."/>
            <person name="Juniper S.K."/>
            <person name="Young C.R."/>
            <person name="Angers B."/>
            <person name="Qian P.Y."/>
        </authorList>
    </citation>
    <scope>NUCLEOTIDE SEQUENCE</scope>
    <source>
        <strain evidence="9">P08H-3</strain>
    </source>
</reference>
<proteinExistence type="inferred from homology"/>
<dbReference type="InterPro" id="IPR009716">
    <property type="entry name" value="Ferroportin-1"/>
</dbReference>
<keyword evidence="4 7" id="KW-0812">Transmembrane</keyword>
<feature type="transmembrane region" description="Helical" evidence="7">
    <location>
        <begin position="248"/>
        <end position="266"/>
    </location>
</feature>
<feature type="transmembrane region" description="Helical" evidence="7">
    <location>
        <begin position="330"/>
        <end position="348"/>
    </location>
</feature>
<dbReference type="Pfam" id="PF06963">
    <property type="entry name" value="FPN1"/>
    <property type="match status" value="2"/>
</dbReference>
<gene>
    <name evidence="9" type="ORF">LSH36_935g00079</name>
</gene>